<feature type="domain" description="HTH araC/xylS-type" evidence="4">
    <location>
        <begin position="200"/>
        <end position="298"/>
    </location>
</feature>
<dbReference type="InterPro" id="IPR018060">
    <property type="entry name" value="HTH_AraC"/>
</dbReference>
<dbReference type="InterPro" id="IPR050204">
    <property type="entry name" value="AraC_XylS_family_regulators"/>
</dbReference>
<evidence type="ECO:0000313" key="6">
    <source>
        <dbReference type="Proteomes" id="UP000501648"/>
    </source>
</evidence>
<dbReference type="PANTHER" id="PTHR46796">
    <property type="entry name" value="HTH-TYPE TRANSCRIPTIONAL ACTIVATOR RHAS-RELATED"/>
    <property type="match status" value="1"/>
</dbReference>
<gene>
    <name evidence="5" type="ORF">C798_25890</name>
</gene>
<reference evidence="5 6" key="1">
    <citation type="journal article" date="2012" name="J. Bacteriol.">
        <title>Genome sequence of the pathogenic Herbaspirillum seropedicae strain Os34, isolated from rice roots.</title>
        <authorList>
            <person name="Ye W."/>
            <person name="Ye S."/>
            <person name="Liu J."/>
            <person name="Chang S."/>
            <person name="Chen M."/>
            <person name="Zhu B."/>
            <person name="Guo L."/>
            <person name="An Q."/>
        </authorList>
    </citation>
    <scope>NUCLEOTIDE SEQUENCE [LARGE SCALE GENOMIC DNA]</scope>
    <source>
        <strain evidence="5 6">Os34</strain>
    </source>
</reference>
<keyword evidence="3" id="KW-0804">Transcription</keyword>
<name>A0A6M3ZY12_9BURK</name>
<dbReference type="SUPFAM" id="SSF46689">
    <property type="entry name" value="Homeodomain-like"/>
    <property type="match status" value="2"/>
</dbReference>
<proteinExistence type="predicted"/>
<organism evidence="5 6">
    <name type="scientific">Herbaspirillum rubrisubalbicans Os34</name>
    <dbReference type="NCBI Taxonomy" id="1235827"/>
    <lineage>
        <taxon>Bacteria</taxon>
        <taxon>Pseudomonadati</taxon>
        <taxon>Pseudomonadota</taxon>
        <taxon>Betaproteobacteria</taxon>
        <taxon>Burkholderiales</taxon>
        <taxon>Oxalobacteraceae</taxon>
        <taxon>Herbaspirillum</taxon>
    </lineage>
</organism>
<dbReference type="RefSeq" id="WP_017449965.1">
    <property type="nucleotide sequence ID" value="NZ_CP008956.1"/>
</dbReference>
<dbReference type="PROSITE" id="PS01124">
    <property type="entry name" value="HTH_ARAC_FAMILY_2"/>
    <property type="match status" value="1"/>
</dbReference>
<dbReference type="SMART" id="SM00342">
    <property type="entry name" value="HTH_ARAC"/>
    <property type="match status" value="1"/>
</dbReference>
<dbReference type="EMBL" id="CP008956">
    <property type="protein sequence ID" value="QJQ03544.1"/>
    <property type="molecule type" value="Genomic_DNA"/>
</dbReference>
<keyword evidence="1" id="KW-0805">Transcription regulation</keyword>
<dbReference type="GO" id="GO:0043565">
    <property type="term" value="F:sequence-specific DNA binding"/>
    <property type="evidence" value="ECO:0007669"/>
    <property type="project" value="InterPro"/>
</dbReference>
<keyword evidence="2" id="KW-0238">DNA-binding</keyword>
<evidence type="ECO:0000256" key="3">
    <source>
        <dbReference type="ARBA" id="ARBA00023163"/>
    </source>
</evidence>
<accession>A0A6M3ZY12</accession>
<protein>
    <submittedName>
        <fullName evidence="5">AraC family transcriptional regulator</fullName>
    </submittedName>
</protein>
<sequence length="300" mass="33764">MSALATVSPHAVRSDSLGCSATHLKQSQELQGSEFSFYRKRVEGQEVSQVYTPASDRGFLVGISLAPRHQRSIFRGRQRTQFDFAPGAVYTRDFSEDYRADLQTPFDFLLVELPLSWFAAASDELRGRRVSGLSTVTGQADPVLAHLAWALAPALAWPDPDNQLFIDQLGLAMGTHLLQRYGGVTLPTTRAVRLSRLHEERAKEMLLQKVKGNLCIPDIARECNMSASYFLRAFKASTGYTPHQWLLVQRVEMAREYLRHTQLSLAEIALACDFYDQSHFSRVFSQVVGSTPGAWRRKLR</sequence>
<dbReference type="PANTHER" id="PTHR46796:SF14">
    <property type="entry name" value="TRANSCRIPTIONAL REGULATORY PROTEIN"/>
    <property type="match status" value="1"/>
</dbReference>
<evidence type="ECO:0000256" key="1">
    <source>
        <dbReference type="ARBA" id="ARBA00023015"/>
    </source>
</evidence>
<dbReference type="Gene3D" id="1.10.10.60">
    <property type="entry name" value="Homeodomain-like"/>
    <property type="match status" value="2"/>
</dbReference>
<dbReference type="Proteomes" id="UP000501648">
    <property type="component" value="Chromosome"/>
</dbReference>
<dbReference type="InterPro" id="IPR009057">
    <property type="entry name" value="Homeodomain-like_sf"/>
</dbReference>
<dbReference type="AlphaFoldDB" id="A0A6M3ZY12"/>
<evidence type="ECO:0000313" key="5">
    <source>
        <dbReference type="EMBL" id="QJQ03544.1"/>
    </source>
</evidence>
<dbReference type="Pfam" id="PF12833">
    <property type="entry name" value="HTH_18"/>
    <property type="match status" value="1"/>
</dbReference>
<dbReference type="GO" id="GO:0003700">
    <property type="term" value="F:DNA-binding transcription factor activity"/>
    <property type="evidence" value="ECO:0007669"/>
    <property type="project" value="InterPro"/>
</dbReference>
<evidence type="ECO:0000256" key="2">
    <source>
        <dbReference type="ARBA" id="ARBA00023125"/>
    </source>
</evidence>
<evidence type="ECO:0000259" key="4">
    <source>
        <dbReference type="PROSITE" id="PS01124"/>
    </source>
</evidence>